<comment type="caution">
    <text evidence="3">The sequence shown here is derived from an EMBL/GenBank/DDBJ whole genome shotgun (WGS) entry which is preliminary data.</text>
</comment>
<gene>
    <name evidence="3" type="ORF">LTR05_004074</name>
</gene>
<feature type="signal peptide" evidence="2">
    <location>
        <begin position="1"/>
        <end position="18"/>
    </location>
</feature>
<accession>A0AAN7T2C4</accession>
<dbReference type="AlphaFoldDB" id="A0AAN7T2C4"/>
<sequence>MYITKIAPAALLITLGLSSPVNHISKRQLGGLTGILEIVKDILPATGGIGGVGSGIGSGSGGSNIPGVPDTDNDDTPSVDTSCVDAISKIDEALTISAQLMEASGEQPTMQQILAVLGVLEDSLGDECKEDDDSSSEDDMDDMEGMDMLTVRAEECSACEQALYEIVKQLQNIFSIGQAATDVLPDTGDLPSAGDLPSTGGPKLPPLVDNSKAVVINTTMPMNMTMPVNTTTNSNSPMARTVLSTPQLRRRIVAGSRRQ</sequence>
<evidence type="ECO:0000313" key="4">
    <source>
        <dbReference type="Proteomes" id="UP001309876"/>
    </source>
</evidence>
<feature type="region of interest" description="Disordered" evidence="1">
    <location>
        <begin position="58"/>
        <end position="79"/>
    </location>
</feature>
<reference evidence="3 4" key="1">
    <citation type="submission" date="2023-08" db="EMBL/GenBank/DDBJ databases">
        <title>Black Yeasts Isolated from many extreme environments.</title>
        <authorList>
            <person name="Coleine C."/>
            <person name="Stajich J.E."/>
            <person name="Selbmann L."/>
        </authorList>
    </citation>
    <scope>NUCLEOTIDE SEQUENCE [LARGE SCALE GENOMIC DNA]</scope>
    <source>
        <strain evidence="3 4">CCFEE 5910</strain>
    </source>
</reference>
<feature type="chain" id="PRO_5043050120" evidence="2">
    <location>
        <begin position="19"/>
        <end position="259"/>
    </location>
</feature>
<organism evidence="3 4">
    <name type="scientific">Lithohypha guttulata</name>
    <dbReference type="NCBI Taxonomy" id="1690604"/>
    <lineage>
        <taxon>Eukaryota</taxon>
        <taxon>Fungi</taxon>
        <taxon>Dikarya</taxon>
        <taxon>Ascomycota</taxon>
        <taxon>Pezizomycotina</taxon>
        <taxon>Eurotiomycetes</taxon>
        <taxon>Chaetothyriomycetidae</taxon>
        <taxon>Chaetothyriales</taxon>
        <taxon>Trichomeriaceae</taxon>
        <taxon>Lithohypha</taxon>
    </lineage>
</organism>
<evidence type="ECO:0000256" key="1">
    <source>
        <dbReference type="SAM" id="MobiDB-lite"/>
    </source>
</evidence>
<protein>
    <submittedName>
        <fullName evidence="3">Uncharacterized protein</fullName>
    </submittedName>
</protein>
<dbReference type="Proteomes" id="UP001309876">
    <property type="component" value="Unassembled WGS sequence"/>
</dbReference>
<evidence type="ECO:0000313" key="3">
    <source>
        <dbReference type="EMBL" id="KAK5086904.1"/>
    </source>
</evidence>
<evidence type="ECO:0000256" key="2">
    <source>
        <dbReference type="SAM" id="SignalP"/>
    </source>
</evidence>
<dbReference type="EMBL" id="JAVRRJ010000003">
    <property type="protein sequence ID" value="KAK5086904.1"/>
    <property type="molecule type" value="Genomic_DNA"/>
</dbReference>
<keyword evidence="2" id="KW-0732">Signal</keyword>
<keyword evidence="4" id="KW-1185">Reference proteome</keyword>
<proteinExistence type="predicted"/>
<feature type="region of interest" description="Disordered" evidence="1">
    <location>
        <begin position="188"/>
        <end position="207"/>
    </location>
</feature>
<name>A0AAN7T2C4_9EURO</name>